<dbReference type="InterPro" id="IPR029058">
    <property type="entry name" value="AB_hydrolase_fold"/>
</dbReference>
<dbReference type="PATRIC" id="fig|1122169.6.peg.629"/>
<organism evidence="3 4">
    <name type="scientific">Legionella shakespearei DSM 23087</name>
    <dbReference type="NCBI Taxonomy" id="1122169"/>
    <lineage>
        <taxon>Bacteria</taxon>
        <taxon>Pseudomonadati</taxon>
        <taxon>Pseudomonadota</taxon>
        <taxon>Gammaproteobacteria</taxon>
        <taxon>Legionellales</taxon>
        <taxon>Legionellaceae</taxon>
        <taxon>Legionella</taxon>
    </lineage>
</organism>
<dbReference type="InterPro" id="IPR000073">
    <property type="entry name" value="AB_hydrolase_1"/>
</dbReference>
<gene>
    <name evidence="3" type="primary">mhpC</name>
    <name evidence="3" type="ORF">Lsha_0550</name>
</gene>
<dbReference type="EMBL" id="LNYW01000017">
    <property type="protein sequence ID" value="KTD64611.1"/>
    <property type="molecule type" value="Genomic_DNA"/>
</dbReference>
<evidence type="ECO:0000256" key="1">
    <source>
        <dbReference type="SAM" id="SignalP"/>
    </source>
</evidence>
<evidence type="ECO:0000313" key="4">
    <source>
        <dbReference type="Proteomes" id="UP000054600"/>
    </source>
</evidence>
<dbReference type="AlphaFoldDB" id="A0A0W0Z6Y0"/>
<dbReference type="InterPro" id="IPR050266">
    <property type="entry name" value="AB_hydrolase_sf"/>
</dbReference>
<accession>A0A0W0Z6Y0</accession>
<sequence>MKNKMIVFIVVLMSSFILFTPTLAATIEANEHMDISYTDSGKGTPLILIHAFPTDKDLWMPQREELKKHFRVITLDLWGFGLSAPVDGQAVTMSDYADEVNQLLERLNINKAIVGGESMGGYVTLAFLEKYPNKVEGLILSDTQSIPDTDEAKTKRESSALDVLDNGTAKFIEGFLPKALSPSSSEDTRNFLRTLLEKQPAQAYASALRGMALRSDTSQLLANSSLPILIISGEEDMVINKQQSLNMHALAKNSSLVLIKDAGHLSSLEQPEEWNKAVIARFTSS</sequence>
<dbReference type="GO" id="GO:0003824">
    <property type="term" value="F:catalytic activity"/>
    <property type="evidence" value="ECO:0007669"/>
    <property type="project" value="InterPro"/>
</dbReference>
<feature type="chain" id="PRO_5006918321" evidence="1">
    <location>
        <begin position="25"/>
        <end position="285"/>
    </location>
</feature>
<dbReference type="PRINTS" id="PR00111">
    <property type="entry name" value="ABHYDROLASE"/>
</dbReference>
<dbReference type="Gene3D" id="3.40.50.1820">
    <property type="entry name" value="alpha/beta hydrolase"/>
    <property type="match status" value="1"/>
</dbReference>
<dbReference type="OrthoDB" id="9779853at2"/>
<reference evidence="3 4" key="1">
    <citation type="submission" date="2015-11" db="EMBL/GenBank/DDBJ databases">
        <title>Genomic analysis of 38 Legionella species identifies large and diverse effector repertoires.</title>
        <authorList>
            <person name="Burstein D."/>
            <person name="Amaro F."/>
            <person name="Zusman T."/>
            <person name="Lifshitz Z."/>
            <person name="Cohen O."/>
            <person name="Gilbert J.A."/>
            <person name="Pupko T."/>
            <person name="Shuman H.A."/>
            <person name="Segal G."/>
        </authorList>
    </citation>
    <scope>NUCLEOTIDE SEQUENCE [LARGE SCALE GENOMIC DNA]</scope>
    <source>
        <strain evidence="3 4">ATCC 49655</strain>
    </source>
</reference>
<evidence type="ECO:0000313" key="3">
    <source>
        <dbReference type="EMBL" id="KTD64611.1"/>
    </source>
</evidence>
<feature type="signal peptide" evidence="1">
    <location>
        <begin position="1"/>
        <end position="24"/>
    </location>
</feature>
<comment type="caution">
    <text evidence="3">The sequence shown here is derived from an EMBL/GenBank/DDBJ whole genome shotgun (WGS) entry which is preliminary data.</text>
</comment>
<dbReference type="Proteomes" id="UP000054600">
    <property type="component" value="Unassembled WGS sequence"/>
</dbReference>
<dbReference type="PANTHER" id="PTHR43798">
    <property type="entry name" value="MONOACYLGLYCEROL LIPASE"/>
    <property type="match status" value="1"/>
</dbReference>
<protein>
    <submittedName>
        <fullName evidence="3">Lipolytic enzyme</fullName>
    </submittedName>
</protein>
<keyword evidence="4" id="KW-1185">Reference proteome</keyword>
<dbReference type="SUPFAM" id="SSF53474">
    <property type="entry name" value="alpha/beta-Hydrolases"/>
    <property type="match status" value="1"/>
</dbReference>
<dbReference type="PRINTS" id="PR00412">
    <property type="entry name" value="EPOXHYDRLASE"/>
</dbReference>
<proteinExistence type="predicted"/>
<evidence type="ECO:0000259" key="2">
    <source>
        <dbReference type="Pfam" id="PF00561"/>
    </source>
</evidence>
<dbReference type="eggNOG" id="COG2267">
    <property type="taxonomic scope" value="Bacteria"/>
</dbReference>
<feature type="domain" description="AB hydrolase-1" evidence="2">
    <location>
        <begin position="45"/>
        <end position="270"/>
    </location>
</feature>
<dbReference type="InterPro" id="IPR000639">
    <property type="entry name" value="Epox_hydrolase-like"/>
</dbReference>
<keyword evidence="1" id="KW-0732">Signal</keyword>
<name>A0A0W0Z6Y0_9GAMM</name>
<dbReference type="Pfam" id="PF00561">
    <property type="entry name" value="Abhydrolase_1"/>
    <property type="match status" value="1"/>
</dbReference>
<dbReference type="STRING" id="1122169.Lsha_0550"/>
<dbReference type="RefSeq" id="WP_018575769.1">
    <property type="nucleotide sequence ID" value="NZ_KB892381.1"/>
</dbReference>